<dbReference type="AlphaFoldDB" id="A0A9X0GDQ6"/>
<reference evidence="1 2" key="1">
    <citation type="submission" date="2015-02" db="EMBL/GenBank/DDBJ databases">
        <title>Evolution of B. cereus sensu lato: Distribution, horizontal transfer and duplication of chromosomal virulence genes.</title>
        <authorList>
            <person name="Boehm M.-E."/>
            <person name="Huptas C."/>
            <person name="Krey V.M."/>
            <person name="Scherer S."/>
        </authorList>
    </citation>
    <scope>NUCLEOTIDE SEQUENCE [LARGE SCALE GENOMIC DNA]</scope>
    <source>
        <strain evidence="1 2">#17</strain>
    </source>
</reference>
<comment type="caution">
    <text evidence="1">The sequence shown here is derived from an EMBL/GenBank/DDBJ whole genome shotgun (WGS) entry which is preliminary data.</text>
</comment>
<dbReference type="Proteomes" id="UP000036243">
    <property type="component" value="Unassembled WGS sequence"/>
</dbReference>
<organism evidence="1 2">
    <name type="scientific">Bacillus cereus</name>
    <dbReference type="NCBI Taxonomy" id="1396"/>
    <lineage>
        <taxon>Bacteria</taxon>
        <taxon>Bacillati</taxon>
        <taxon>Bacillota</taxon>
        <taxon>Bacilli</taxon>
        <taxon>Bacillales</taxon>
        <taxon>Bacillaceae</taxon>
        <taxon>Bacillus</taxon>
        <taxon>Bacillus cereus group</taxon>
    </lineage>
</organism>
<protein>
    <submittedName>
        <fullName evidence="1">Uncharacterized protein</fullName>
    </submittedName>
</protein>
<dbReference type="EMBL" id="JYFW01000004">
    <property type="protein sequence ID" value="KMP22706.1"/>
    <property type="molecule type" value="Genomic_DNA"/>
</dbReference>
<accession>A0A9X0GDQ6</accession>
<evidence type="ECO:0000313" key="2">
    <source>
        <dbReference type="Proteomes" id="UP000036243"/>
    </source>
</evidence>
<evidence type="ECO:0000313" key="1">
    <source>
        <dbReference type="EMBL" id="KMP22706.1"/>
    </source>
</evidence>
<proteinExistence type="predicted"/>
<sequence>MGMYTAFRGKVIIKEEYKELVELINDGNWHIAVDKYPFLQEYYDIERSTLIPLSREVIQNRCNEVGSWTKAGELDLETDPLDWKTDSTYFTNLKGLEWTFIACLKNYADKNHSNKKPIGAFIEQVLSEIVSEIINIQVYYEEWDKPVEYEFQKMKILTKLFKKKVVNKIVAKGVNL</sequence>
<gene>
    <name evidence="1" type="ORF">TQ94_00030</name>
</gene>
<name>A0A9X0GDQ6_BACCE</name>
<dbReference type="RefSeq" id="WP_048558092.1">
    <property type="nucleotide sequence ID" value="NZ_JANJZN010000019.1"/>
</dbReference>